<dbReference type="AlphaFoldDB" id="A0A939GV65"/>
<dbReference type="PANTHER" id="PTHR43245">
    <property type="entry name" value="BIFUNCTIONAL POLYMYXIN RESISTANCE PROTEIN ARNA"/>
    <property type="match status" value="1"/>
</dbReference>
<accession>A0A939GV65</accession>
<evidence type="ECO:0000259" key="1">
    <source>
        <dbReference type="Pfam" id="PF01370"/>
    </source>
</evidence>
<dbReference type="InterPro" id="IPR036291">
    <property type="entry name" value="NAD(P)-bd_dom_sf"/>
</dbReference>
<reference evidence="2" key="1">
    <citation type="submission" date="2021-03" db="EMBL/GenBank/DDBJ databases">
        <title>Comamonas denitrificans.</title>
        <authorList>
            <person name="Finster K."/>
        </authorList>
    </citation>
    <scope>NUCLEOTIDE SEQUENCE</scope>
    <source>
        <strain evidence="2">MM2021_4</strain>
    </source>
</reference>
<dbReference type="InterPro" id="IPR050177">
    <property type="entry name" value="Lipid_A_modif_metabolic_enz"/>
</dbReference>
<name>A0A939GV65_9BURK</name>
<dbReference type="SUPFAM" id="SSF51735">
    <property type="entry name" value="NAD(P)-binding Rossmann-fold domains"/>
    <property type="match status" value="1"/>
</dbReference>
<evidence type="ECO:0000313" key="2">
    <source>
        <dbReference type="EMBL" id="MBO1249605.1"/>
    </source>
</evidence>
<keyword evidence="3" id="KW-1185">Reference proteome</keyword>
<feature type="domain" description="NAD-dependent epimerase/dehydratase" evidence="1">
    <location>
        <begin position="3"/>
        <end position="232"/>
    </location>
</feature>
<dbReference type="EMBL" id="JAFNME010000012">
    <property type="protein sequence ID" value="MBO1249605.1"/>
    <property type="molecule type" value="Genomic_DNA"/>
</dbReference>
<dbReference type="Pfam" id="PF01370">
    <property type="entry name" value="Epimerase"/>
    <property type="match status" value="1"/>
</dbReference>
<proteinExistence type="predicted"/>
<dbReference type="Proteomes" id="UP000664731">
    <property type="component" value="Unassembled WGS sequence"/>
</dbReference>
<sequence>MNVLVLGGYGFIGSHIIDILSKNLIKTFVYDKNSKEDKNNTFYINGDFSDLLYIEDTIVKNNITHIIHLISTTLPKNSNEDIPFDITSNVVQSIKIMDLCVKYEIKKFIFMSSGGTVYGIPQYLPMNEEHPTNPLCSYGITKLSIEKYLQIYHRLHGLNYSIIRAANPYGPRQNYLSGQGIIANFVHKIEQQQALEIWGDGEIIRDYFDVRDLASLTFSVLTTDKTGIFNAGSGTGLSINEIVKVISSTTNTKPKIIYKEKRNFDIPSVILDISLTREIFNWHPEINIQKGIENYLQWYRKN</sequence>
<gene>
    <name evidence="2" type="ORF">J1777_07140</name>
</gene>
<comment type="caution">
    <text evidence="2">The sequence shown here is derived from an EMBL/GenBank/DDBJ whole genome shotgun (WGS) entry which is preliminary data.</text>
</comment>
<dbReference type="PANTHER" id="PTHR43245:SF13">
    <property type="entry name" value="UDP-D-APIOSE_UDP-D-XYLOSE SYNTHASE 2"/>
    <property type="match status" value="1"/>
</dbReference>
<evidence type="ECO:0000313" key="3">
    <source>
        <dbReference type="Proteomes" id="UP000664731"/>
    </source>
</evidence>
<organism evidence="2 3">
    <name type="scientific">Comamonas denitrificans</name>
    <dbReference type="NCBI Taxonomy" id="117506"/>
    <lineage>
        <taxon>Bacteria</taxon>
        <taxon>Pseudomonadati</taxon>
        <taxon>Pseudomonadota</taxon>
        <taxon>Betaproteobacteria</taxon>
        <taxon>Burkholderiales</taxon>
        <taxon>Comamonadaceae</taxon>
        <taxon>Comamonas</taxon>
    </lineage>
</organism>
<dbReference type="InterPro" id="IPR001509">
    <property type="entry name" value="Epimerase_deHydtase"/>
</dbReference>
<dbReference type="Gene3D" id="3.40.50.720">
    <property type="entry name" value="NAD(P)-binding Rossmann-like Domain"/>
    <property type="match status" value="1"/>
</dbReference>
<dbReference type="RefSeq" id="WP_207575125.1">
    <property type="nucleotide sequence ID" value="NZ_JAFNME010000012.1"/>
</dbReference>
<protein>
    <submittedName>
        <fullName evidence="2">NAD-dependent epimerase/dehydratase family protein</fullName>
    </submittedName>
</protein>